<dbReference type="Proteomes" id="UP001500603">
    <property type="component" value="Unassembled WGS sequence"/>
</dbReference>
<dbReference type="PANTHER" id="PTHR42978:SF3">
    <property type="entry name" value="BLR3078 PROTEIN"/>
    <property type="match status" value="1"/>
</dbReference>
<dbReference type="SUPFAM" id="SSF56281">
    <property type="entry name" value="Metallo-hydrolase/oxidoreductase"/>
    <property type="match status" value="1"/>
</dbReference>
<protein>
    <submittedName>
        <fullName evidence="7">MBL fold metallo-hydrolase</fullName>
    </submittedName>
</protein>
<dbReference type="CDD" id="cd07742">
    <property type="entry name" value="metallo-hydrolase-like_MBL-fold"/>
    <property type="match status" value="1"/>
</dbReference>
<keyword evidence="2" id="KW-0479">Metal-binding</keyword>
<accession>A0ABP9K349</accession>
<keyword evidence="3" id="KW-0378">Hydrolase</keyword>
<dbReference type="InterPro" id="IPR001279">
    <property type="entry name" value="Metallo-B-lactamas"/>
</dbReference>
<evidence type="ECO:0000256" key="5">
    <source>
        <dbReference type="SAM" id="MobiDB-lite"/>
    </source>
</evidence>
<evidence type="ECO:0000256" key="3">
    <source>
        <dbReference type="ARBA" id="ARBA00022801"/>
    </source>
</evidence>
<evidence type="ECO:0000256" key="4">
    <source>
        <dbReference type="ARBA" id="ARBA00022833"/>
    </source>
</evidence>
<feature type="domain" description="Metallo-beta-lactamase" evidence="6">
    <location>
        <begin position="31"/>
        <end position="258"/>
    </location>
</feature>
<evidence type="ECO:0000256" key="2">
    <source>
        <dbReference type="ARBA" id="ARBA00022723"/>
    </source>
</evidence>
<gene>
    <name evidence="7" type="ORF">GCM10023318_16460</name>
</gene>
<proteinExistence type="inferred from homology"/>
<evidence type="ECO:0000259" key="6">
    <source>
        <dbReference type="SMART" id="SM00849"/>
    </source>
</evidence>
<reference evidence="8" key="1">
    <citation type="journal article" date="2019" name="Int. J. Syst. Evol. Microbiol.">
        <title>The Global Catalogue of Microorganisms (GCM) 10K type strain sequencing project: providing services to taxonomists for standard genome sequencing and annotation.</title>
        <authorList>
            <consortium name="The Broad Institute Genomics Platform"/>
            <consortium name="The Broad Institute Genome Sequencing Center for Infectious Disease"/>
            <person name="Wu L."/>
            <person name="Ma J."/>
        </authorList>
    </citation>
    <scope>NUCLEOTIDE SEQUENCE [LARGE SCALE GENOMIC DNA]</scope>
    <source>
        <strain evidence="8">JCM 18298</strain>
    </source>
</reference>
<dbReference type="Pfam" id="PF00753">
    <property type="entry name" value="Lactamase_B"/>
    <property type="match status" value="1"/>
</dbReference>
<evidence type="ECO:0000256" key="1">
    <source>
        <dbReference type="ARBA" id="ARBA00007749"/>
    </source>
</evidence>
<keyword evidence="4" id="KW-0862">Zinc</keyword>
<feature type="region of interest" description="Disordered" evidence="5">
    <location>
        <begin position="270"/>
        <end position="292"/>
    </location>
</feature>
<organism evidence="7 8">
    <name type="scientific">Nocardia callitridis</name>
    <dbReference type="NCBI Taxonomy" id="648753"/>
    <lineage>
        <taxon>Bacteria</taxon>
        <taxon>Bacillati</taxon>
        <taxon>Actinomycetota</taxon>
        <taxon>Actinomycetes</taxon>
        <taxon>Mycobacteriales</taxon>
        <taxon>Nocardiaceae</taxon>
        <taxon>Nocardia</taxon>
    </lineage>
</organism>
<comment type="caution">
    <text evidence="7">The sequence shown here is derived from an EMBL/GenBank/DDBJ whole genome shotgun (WGS) entry which is preliminary data.</text>
</comment>
<keyword evidence="8" id="KW-1185">Reference proteome</keyword>
<comment type="similarity">
    <text evidence="1">Belongs to the metallo-beta-lactamase superfamily.</text>
</comment>
<dbReference type="Gene3D" id="3.60.15.10">
    <property type="entry name" value="Ribonuclease Z/Hydroxyacylglutathione hydrolase-like"/>
    <property type="match status" value="1"/>
</dbReference>
<dbReference type="PANTHER" id="PTHR42978">
    <property type="entry name" value="QUORUM-QUENCHING LACTONASE YTNP-RELATED-RELATED"/>
    <property type="match status" value="1"/>
</dbReference>
<dbReference type="RefSeq" id="WP_345494455.1">
    <property type="nucleotide sequence ID" value="NZ_BAABJM010000001.1"/>
</dbReference>
<dbReference type="InterPro" id="IPR036866">
    <property type="entry name" value="RibonucZ/Hydroxyglut_hydro"/>
</dbReference>
<evidence type="ECO:0000313" key="7">
    <source>
        <dbReference type="EMBL" id="GAA5048569.1"/>
    </source>
</evidence>
<dbReference type="EMBL" id="BAABJM010000001">
    <property type="protein sequence ID" value="GAA5048569.1"/>
    <property type="molecule type" value="Genomic_DNA"/>
</dbReference>
<evidence type="ECO:0000313" key="8">
    <source>
        <dbReference type="Proteomes" id="UP001500603"/>
    </source>
</evidence>
<sequence>MLVRHLDCATMCPVGGQARFGGSARLRSDLVGHCLVLETDDGLVLVDTGFGTEDVADARRLGFGVWPTLRPVLTPERTALHQLIALGYRREDVRHIVLTHLDLDHAGGLADFPGAEVHIFTDELAAATRRRTIGEKLRYRPGHWAHGPKWRTHDAGGEDWFGFTAVPILDDIMLVPLIGHSRGHCGVAVRRGAEWLLHCGDAYFHRYEVHPSNFRPPLELSFFERISGTLTQQRLANLARLRALHIEHGAAVRLFCAHDPEEFRQLRNEAATADPSTHPDASAEHTSPSVEH</sequence>
<dbReference type="InterPro" id="IPR051013">
    <property type="entry name" value="MBL_superfamily_lactonases"/>
</dbReference>
<name>A0ABP9K349_9NOCA</name>
<dbReference type="SMART" id="SM00849">
    <property type="entry name" value="Lactamase_B"/>
    <property type="match status" value="1"/>
</dbReference>